<proteinExistence type="predicted"/>
<organism evidence="1 2">
    <name type="scientific">Cymbomonas tetramitiformis</name>
    <dbReference type="NCBI Taxonomy" id="36881"/>
    <lineage>
        <taxon>Eukaryota</taxon>
        <taxon>Viridiplantae</taxon>
        <taxon>Chlorophyta</taxon>
        <taxon>Pyramimonadophyceae</taxon>
        <taxon>Pyramimonadales</taxon>
        <taxon>Pyramimonadaceae</taxon>
        <taxon>Cymbomonas</taxon>
    </lineage>
</organism>
<dbReference type="Gene3D" id="3.30.1060.10">
    <property type="entry name" value="Peptide methionine sulphoxide reductase MsrA"/>
    <property type="match status" value="1"/>
</dbReference>
<dbReference type="SUPFAM" id="SSF55068">
    <property type="entry name" value="Peptide methionine sulfoxide reductase"/>
    <property type="match status" value="1"/>
</dbReference>
<keyword evidence="2" id="KW-1185">Reference proteome</keyword>
<dbReference type="Proteomes" id="UP001190700">
    <property type="component" value="Unassembled WGS sequence"/>
</dbReference>
<comment type="caution">
    <text evidence="1">The sequence shown here is derived from an EMBL/GenBank/DDBJ whole genome shotgun (WGS) entry which is preliminary data.</text>
</comment>
<protein>
    <recommendedName>
        <fullName evidence="3">Peptide-methionine (S)-S-oxide reductase</fullName>
    </recommendedName>
</protein>
<gene>
    <name evidence="1" type="ORF">CYMTET_38510</name>
</gene>
<dbReference type="AlphaFoldDB" id="A0AAE0CD57"/>
<dbReference type="GO" id="GO:0008113">
    <property type="term" value="F:peptide-methionine (S)-S-oxide reductase activity"/>
    <property type="evidence" value="ECO:0007669"/>
    <property type="project" value="InterPro"/>
</dbReference>
<sequence length="225" mass="25346">MGFVKAASPLRGTSNVSIYFGNGCYWGRQYIYVQEIEKRLLHREDSEITALGGYAGGLKTGENGRLCYHNLNNTDDYASLGHAEVVQVTVPIEVVPDAVKIYFDTFIELEQDVWSREDIFDRGPGYRAMIGIPGGMKGPLFSAVRAANIHNMTLQEGRGSDEDTFDLNKVWLMDSFEFPFHQAELCLQFHNNQTSTYPAAYHHIRDVLIANGRLHGTKCPKNYIC</sequence>
<name>A0AAE0CD57_9CHLO</name>
<dbReference type="EMBL" id="LGRX02025573">
    <property type="protein sequence ID" value="KAK3252183.1"/>
    <property type="molecule type" value="Genomic_DNA"/>
</dbReference>
<reference evidence="1 2" key="1">
    <citation type="journal article" date="2015" name="Genome Biol. Evol.">
        <title>Comparative Genomics of a Bacterivorous Green Alga Reveals Evolutionary Causalities and Consequences of Phago-Mixotrophic Mode of Nutrition.</title>
        <authorList>
            <person name="Burns J.A."/>
            <person name="Paasch A."/>
            <person name="Narechania A."/>
            <person name="Kim E."/>
        </authorList>
    </citation>
    <scope>NUCLEOTIDE SEQUENCE [LARGE SCALE GENOMIC DNA]</scope>
    <source>
        <strain evidence="1 2">PLY_AMNH</strain>
    </source>
</reference>
<evidence type="ECO:0000313" key="1">
    <source>
        <dbReference type="EMBL" id="KAK3252183.1"/>
    </source>
</evidence>
<evidence type="ECO:0000313" key="2">
    <source>
        <dbReference type="Proteomes" id="UP001190700"/>
    </source>
</evidence>
<dbReference type="InterPro" id="IPR036509">
    <property type="entry name" value="Met_Sox_Rdtase_MsrA_sf"/>
</dbReference>
<evidence type="ECO:0008006" key="3">
    <source>
        <dbReference type="Google" id="ProtNLM"/>
    </source>
</evidence>
<accession>A0AAE0CD57</accession>